<dbReference type="SUPFAM" id="SSF159941">
    <property type="entry name" value="MM3350-like"/>
    <property type="match status" value="1"/>
</dbReference>
<dbReference type="InterPro" id="IPR012912">
    <property type="entry name" value="Plasmid_pRiA4b_Orf3-like"/>
</dbReference>
<keyword evidence="4" id="KW-1185">Reference proteome</keyword>
<dbReference type="Pfam" id="PF07929">
    <property type="entry name" value="PRiA4_ORF3"/>
    <property type="match status" value="1"/>
</dbReference>
<evidence type="ECO:0000313" key="3">
    <source>
        <dbReference type="EMBL" id="MFC4726088.1"/>
    </source>
</evidence>
<dbReference type="PANTHER" id="PTHR41878">
    <property type="entry name" value="LEXA REPRESSOR-RELATED"/>
    <property type="match status" value="1"/>
</dbReference>
<protein>
    <submittedName>
        <fullName evidence="3">Plasmid pRiA4b ORF-3 family protein</fullName>
    </submittedName>
</protein>
<feature type="domain" description="Plasmid pRiA4b Orf3-like" evidence="2">
    <location>
        <begin position="7"/>
        <end position="175"/>
    </location>
</feature>
<reference evidence="4" key="1">
    <citation type="journal article" date="2019" name="Int. J. Syst. Evol. Microbiol.">
        <title>The Global Catalogue of Microorganisms (GCM) 10K type strain sequencing project: providing services to taxonomists for standard genome sequencing and annotation.</title>
        <authorList>
            <consortium name="The Broad Institute Genomics Platform"/>
            <consortium name="The Broad Institute Genome Sequencing Center for Infectious Disease"/>
            <person name="Wu L."/>
            <person name="Ma J."/>
        </authorList>
    </citation>
    <scope>NUCLEOTIDE SEQUENCE [LARGE SCALE GENOMIC DNA]</scope>
    <source>
        <strain evidence="4">CCUG 62981</strain>
    </source>
</reference>
<evidence type="ECO:0000313" key="4">
    <source>
        <dbReference type="Proteomes" id="UP001596024"/>
    </source>
</evidence>
<dbReference type="EMBL" id="JBHSGQ010000007">
    <property type="protein sequence ID" value="MFC4726088.1"/>
    <property type="molecule type" value="Genomic_DNA"/>
</dbReference>
<accession>A0ABV9NHB2</accession>
<sequence length="209" mass="23184">MAKPARIARIRLELDDVRPRIWRRLELPLTSTLKGLHDAIQAAMPFEDRHLFEVRIGQDRYRLAAEADAAPDARIWSARAARLGAFIDRGVTRLAYAYDFGDDWQFSLTVETVFEADPGAAWPRYVDGAGRAPPEDVGGPPGFAVFLEAIGDPAPPEHRQMRDWHPAPFDPKTPDEAAIQARMSALAERRARGRAGFEKSQAGKPGSSD</sequence>
<name>A0ABV9NHB2_9PROT</name>
<feature type="compositionally biased region" description="Basic and acidic residues" evidence="1">
    <location>
        <begin position="155"/>
        <end position="165"/>
    </location>
</feature>
<proteinExistence type="predicted"/>
<dbReference type="InterPro" id="IPR024047">
    <property type="entry name" value="MM3350-like_sf"/>
</dbReference>
<dbReference type="RefSeq" id="WP_371395238.1">
    <property type="nucleotide sequence ID" value="NZ_CP163422.1"/>
</dbReference>
<comment type="caution">
    <text evidence="3">The sequence shown here is derived from an EMBL/GenBank/DDBJ whole genome shotgun (WGS) entry which is preliminary data.</text>
</comment>
<dbReference type="PANTHER" id="PTHR41878:SF1">
    <property type="entry name" value="TNPR PROTEIN"/>
    <property type="match status" value="1"/>
</dbReference>
<gene>
    <name evidence="3" type="ORF">ACFPB0_12365</name>
</gene>
<evidence type="ECO:0000256" key="1">
    <source>
        <dbReference type="SAM" id="MobiDB-lite"/>
    </source>
</evidence>
<feature type="region of interest" description="Disordered" evidence="1">
    <location>
        <begin position="154"/>
        <end position="209"/>
    </location>
</feature>
<organism evidence="3 4">
    <name type="scientific">Glycocaulis abyssi</name>
    <dbReference type="NCBI Taxonomy" id="1433403"/>
    <lineage>
        <taxon>Bacteria</taxon>
        <taxon>Pseudomonadati</taxon>
        <taxon>Pseudomonadota</taxon>
        <taxon>Alphaproteobacteria</taxon>
        <taxon>Maricaulales</taxon>
        <taxon>Maricaulaceae</taxon>
        <taxon>Glycocaulis</taxon>
    </lineage>
</organism>
<dbReference type="Proteomes" id="UP001596024">
    <property type="component" value="Unassembled WGS sequence"/>
</dbReference>
<dbReference type="Gene3D" id="3.10.290.30">
    <property type="entry name" value="MM3350-like"/>
    <property type="match status" value="1"/>
</dbReference>
<evidence type="ECO:0000259" key="2">
    <source>
        <dbReference type="Pfam" id="PF07929"/>
    </source>
</evidence>